<name>A0A0K1ELZ5_CHOCO</name>
<keyword evidence="3" id="KW-1185">Reference proteome</keyword>
<dbReference type="PIRSF" id="PIRSF010256">
    <property type="entry name" value="CoxE_vWa"/>
    <property type="match status" value="1"/>
</dbReference>
<dbReference type="KEGG" id="ccro:CMC5_060620"/>
<accession>A0A0K1ELZ5</accession>
<evidence type="ECO:0000256" key="1">
    <source>
        <dbReference type="SAM" id="Coils"/>
    </source>
</evidence>
<evidence type="ECO:0000313" key="3">
    <source>
        <dbReference type="Proteomes" id="UP000067626"/>
    </source>
</evidence>
<dbReference type="Proteomes" id="UP000067626">
    <property type="component" value="Chromosome"/>
</dbReference>
<evidence type="ECO:0000313" key="2">
    <source>
        <dbReference type="EMBL" id="AKT41851.1"/>
    </source>
</evidence>
<dbReference type="InterPro" id="IPR008912">
    <property type="entry name" value="Uncharacterised_CoxE"/>
</dbReference>
<dbReference type="PANTHER" id="PTHR39338:SF5">
    <property type="entry name" value="BLR6139 PROTEIN"/>
    <property type="match status" value="1"/>
</dbReference>
<dbReference type="InterPro" id="IPR011195">
    <property type="entry name" value="UCP010256"/>
</dbReference>
<organism evidence="2 3">
    <name type="scientific">Chondromyces crocatus</name>
    <dbReference type="NCBI Taxonomy" id="52"/>
    <lineage>
        <taxon>Bacteria</taxon>
        <taxon>Pseudomonadati</taxon>
        <taxon>Myxococcota</taxon>
        <taxon>Polyangia</taxon>
        <taxon>Polyangiales</taxon>
        <taxon>Polyangiaceae</taxon>
        <taxon>Chondromyces</taxon>
    </lineage>
</organism>
<dbReference type="PANTHER" id="PTHR39338">
    <property type="entry name" value="BLL5662 PROTEIN-RELATED"/>
    <property type="match status" value="1"/>
</dbReference>
<keyword evidence="1" id="KW-0175">Coiled coil</keyword>
<feature type="coiled-coil region" evidence="1">
    <location>
        <begin position="178"/>
        <end position="239"/>
    </location>
</feature>
<dbReference type="EMBL" id="CP012159">
    <property type="protein sequence ID" value="AKT41851.1"/>
    <property type="molecule type" value="Genomic_DNA"/>
</dbReference>
<dbReference type="STRING" id="52.CMC5_060620"/>
<dbReference type="Pfam" id="PF05762">
    <property type="entry name" value="VWA_CoxE"/>
    <property type="match status" value="1"/>
</dbReference>
<proteinExistence type="predicted"/>
<gene>
    <name evidence="2" type="ORF">CMC5_060620</name>
</gene>
<sequence length="457" mass="50595">MWFLRREGFTISTVQAIDAARACDLVGVADRDTLRDAIASVVVERAGDLARYTASFERFFTLGHGHVGDLWSRLRDLGFSATEVGAVRDLVQAVATKREGSGESAFRAAVATENELDQLLLTAGAIRALSPLTSSRQTGFFTQRLLEQLGVSRAASALTRIRQALHDALGRERGDALADALTAEMERVRRRVRAHVEATAKRIEAEAGGQGGPMDVPFAALSEAQLEEVRRGVRRLTERLRGAAQVRRRKAARGHIDPHLTLRRSLRTGGIPLVPGRRVRRRARPRLWVLCDISESVRVASRFFLEFLVATQELFERTRSFVFVSEIGEVTGLLDELGPERALARIEAGAAVNRTHNSNYGRALKDFENRFGRDMDRRTTLVILGDGRTNYLPDEAAVVRRLRERARSVLWLCPEGPSAWTGDSAMPRYAAAVSKVLVARTGRELEVAAREVAARRA</sequence>
<protein>
    <submittedName>
        <fullName evidence="2">von Willebrand factor A</fullName>
    </submittedName>
</protein>
<reference evidence="2 3" key="1">
    <citation type="submission" date="2015-07" db="EMBL/GenBank/DDBJ databases">
        <title>Genome analysis of myxobacterium Chondromyces crocatus Cm c5 reveals a high potential for natural compound synthesis and the genetic basis for the loss of fruiting body formation.</title>
        <authorList>
            <person name="Zaburannyi N."/>
            <person name="Bunk B."/>
            <person name="Maier J."/>
            <person name="Overmann J."/>
            <person name="Mueller R."/>
        </authorList>
    </citation>
    <scope>NUCLEOTIDE SEQUENCE [LARGE SCALE GENOMIC DNA]</scope>
    <source>
        <strain evidence="2 3">Cm c5</strain>
    </source>
</reference>
<dbReference type="AlphaFoldDB" id="A0A0K1ELZ5"/>